<dbReference type="NCBIfam" id="TIGR01216">
    <property type="entry name" value="ATP_synt_epsi"/>
    <property type="match status" value="1"/>
</dbReference>
<proteinExistence type="inferred from homology"/>
<dbReference type="PANTHER" id="PTHR13822">
    <property type="entry name" value="ATP SYNTHASE DELTA/EPSILON CHAIN"/>
    <property type="match status" value="1"/>
</dbReference>
<protein>
    <recommendedName>
        <fullName evidence="5 15">ATP synthase epsilon chain</fullName>
    </recommendedName>
    <alternativeName>
        <fullName evidence="14 15">ATP synthase F1 sector epsilon subunit</fullName>
    </alternativeName>
    <alternativeName>
        <fullName evidence="13 15">F-ATPase epsilon subunit</fullName>
    </alternativeName>
</protein>
<evidence type="ECO:0000259" key="18">
    <source>
        <dbReference type="Pfam" id="PF02823"/>
    </source>
</evidence>
<keyword evidence="11 15" id="KW-0139">CF(1)</keyword>
<evidence type="ECO:0000256" key="3">
    <source>
        <dbReference type="ARBA" id="ARBA00005712"/>
    </source>
</evidence>
<dbReference type="OrthoDB" id="9791445at2"/>
<evidence type="ECO:0000256" key="12">
    <source>
        <dbReference type="ARBA" id="ARBA00023310"/>
    </source>
</evidence>
<dbReference type="GO" id="GO:0005886">
    <property type="term" value="C:plasma membrane"/>
    <property type="evidence" value="ECO:0007669"/>
    <property type="project" value="UniProtKB-SubCell"/>
</dbReference>
<keyword evidence="6 15" id="KW-0813">Transport</keyword>
<evidence type="ECO:0000256" key="10">
    <source>
        <dbReference type="ARBA" id="ARBA00023136"/>
    </source>
</evidence>
<dbReference type="GO" id="GO:0046933">
    <property type="term" value="F:proton-transporting ATP synthase activity, rotational mechanism"/>
    <property type="evidence" value="ECO:0007669"/>
    <property type="project" value="UniProtKB-UniRule"/>
</dbReference>
<dbReference type="InterPro" id="IPR036794">
    <property type="entry name" value="ATP_F1_dsu/esu_C_sf"/>
</dbReference>
<dbReference type="PANTHER" id="PTHR13822:SF10">
    <property type="entry name" value="ATP SYNTHASE EPSILON CHAIN, CHLOROPLASTIC"/>
    <property type="match status" value="1"/>
</dbReference>
<keyword evidence="19" id="KW-0378">Hydrolase</keyword>
<dbReference type="NCBIfam" id="NF001847">
    <property type="entry name" value="PRK00571.1-4"/>
    <property type="match status" value="1"/>
</dbReference>
<dbReference type="AlphaFoldDB" id="A0A135I6X5"/>
<feature type="domain" description="ATP synthase epsilon subunit C-terminal" evidence="17">
    <location>
        <begin position="90"/>
        <end position="134"/>
    </location>
</feature>
<dbReference type="EMBL" id="LNTY01000035">
    <property type="protein sequence ID" value="KXF81167.1"/>
    <property type="molecule type" value="Genomic_DNA"/>
</dbReference>
<evidence type="ECO:0000256" key="8">
    <source>
        <dbReference type="ARBA" id="ARBA00022781"/>
    </source>
</evidence>
<dbReference type="InterPro" id="IPR001469">
    <property type="entry name" value="ATP_synth_F1_dsu/esu"/>
</dbReference>
<dbReference type="CDD" id="cd12152">
    <property type="entry name" value="F1-ATPase_delta"/>
    <property type="match status" value="1"/>
</dbReference>
<dbReference type="SUPFAM" id="SSF46604">
    <property type="entry name" value="Epsilon subunit of F1F0-ATP synthase C-terminal domain"/>
    <property type="match status" value="1"/>
</dbReference>
<comment type="subcellular location">
    <subcellularLocation>
        <location evidence="2 15">Cell membrane</location>
        <topology evidence="2 15">Peripheral membrane protein</topology>
    </subcellularLocation>
</comment>
<comment type="subunit">
    <text evidence="4 15 16">F-type ATPases have 2 components, CF(1) - the catalytic core - and CF(0) - the membrane proton channel. CF(1) has five subunits: alpha(3), beta(3), gamma(1), delta(1), epsilon(1). CF(0) has three main subunits: a, b and c.</text>
</comment>
<keyword evidence="10 15" id="KW-0472">Membrane</keyword>
<evidence type="ECO:0000256" key="9">
    <source>
        <dbReference type="ARBA" id="ARBA00023065"/>
    </source>
</evidence>
<dbReference type="Gene3D" id="1.20.5.440">
    <property type="entry name" value="ATP synthase delta/epsilon subunit, C-terminal domain"/>
    <property type="match status" value="1"/>
</dbReference>
<sequence>MAAMTFHLDVVSAEKQLFSGRAETIQVTGSEGELGIYPGHTPLLTAVTPGMIRIIKQHGHEEVIYLSGGMLEVQPNTVTVLADTAIRGVDLDQAKAEEAKRRAEDRILNKHGDMDFAQAASDLAKAIAQLRVIELTKKAR</sequence>
<evidence type="ECO:0000256" key="2">
    <source>
        <dbReference type="ARBA" id="ARBA00004202"/>
    </source>
</evidence>
<comment type="caution">
    <text evidence="19">The sequence shown here is derived from an EMBL/GenBank/DDBJ whole genome shotgun (WGS) entry which is preliminary data.</text>
</comment>
<evidence type="ECO:0000256" key="15">
    <source>
        <dbReference type="HAMAP-Rule" id="MF_00530"/>
    </source>
</evidence>
<dbReference type="RefSeq" id="WP_067417674.1">
    <property type="nucleotide sequence ID" value="NZ_LNTY01000035.1"/>
</dbReference>
<keyword evidence="20" id="KW-1185">Reference proteome</keyword>
<dbReference type="Proteomes" id="UP000070529">
    <property type="component" value="Unassembled WGS sequence"/>
</dbReference>
<dbReference type="InterPro" id="IPR036771">
    <property type="entry name" value="ATPsynth_dsu/esu_N"/>
</dbReference>
<name>A0A135I6X5_9GAMM</name>
<dbReference type="STRING" id="294935.ATN88_23120"/>
<comment type="function">
    <text evidence="1 15">Produces ATP from ADP in the presence of a proton gradient across the membrane.</text>
</comment>
<dbReference type="FunFam" id="1.20.5.440:FF:000001">
    <property type="entry name" value="ATP synthase epsilon chain"/>
    <property type="match status" value="1"/>
</dbReference>
<reference evidence="19 20" key="1">
    <citation type="submission" date="2015-11" db="EMBL/GenBank/DDBJ databases">
        <title>Genomic Taxonomy of the Vibrionaceae.</title>
        <authorList>
            <person name="Gomez-Gil B."/>
            <person name="Enciso-Ibarra J."/>
        </authorList>
    </citation>
    <scope>NUCLEOTIDE SEQUENCE [LARGE SCALE GENOMIC DNA]</scope>
    <source>
        <strain evidence="19 20">CAIM 912</strain>
    </source>
</reference>
<evidence type="ECO:0000256" key="16">
    <source>
        <dbReference type="RuleBase" id="RU003656"/>
    </source>
</evidence>
<evidence type="ECO:0000256" key="1">
    <source>
        <dbReference type="ARBA" id="ARBA00003543"/>
    </source>
</evidence>
<dbReference type="InterPro" id="IPR020547">
    <property type="entry name" value="ATP_synth_F1_esu_C"/>
</dbReference>
<dbReference type="GO" id="GO:0016787">
    <property type="term" value="F:hydrolase activity"/>
    <property type="evidence" value="ECO:0007669"/>
    <property type="project" value="UniProtKB-KW"/>
</dbReference>
<comment type="similarity">
    <text evidence="3 15 16">Belongs to the ATPase epsilon chain family.</text>
</comment>
<evidence type="ECO:0000256" key="7">
    <source>
        <dbReference type="ARBA" id="ARBA00022475"/>
    </source>
</evidence>
<keyword evidence="12 15" id="KW-0066">ATP synthesis</keyword>
<accession>A0A135I6X5</accession>
<dbReference type="InterPro" id="IPR020546">
    <property type="entry name" value="ATP_synth_F1_dsu/esu_N"/>
</dbReference>
<dbReference type="GO" id="GO:0045259">
    <property type="term" value="C:proton-transporting ATP synthase complex"/>
    <property type="evidence" value="ECO:0007669"/>
    <property type="project" value="UniProtKB-KW"/>
</dbReference>
<evidence type="ECO:0000256" key="11">
    <source>
        <dbReference type="ARBA" id="ARBA00023196"/>
    </source>
</evidence>
<gene>
    <name evidence="15 19" type="primary">atpC</name>
    <name evidence="19" type="ORF">ATN88_23120</name>
</gene>
<feature type="domain" description="ATP synthase F1 complex delta/epsilon subunit N-terminal" evidence="18">
    <location>
        <begin position="6"/>
        <end position="85"/>
    </location>
</feature>
<dbReference type="Pfam" id="PF02823">
    <property type="entry name" value="ATP-synt_DE_N"/>
    <property type="match status" value="1"/>
</dbReference>
<evidence type="ECO:0000256" key="13">
    <source>
        <dbReference type="ARBA" id="ARBA00030215"/>
    </source>
</evidence>
<dbReference type="Pfam" id="PF00401">
    <property type="entry name" value="ATP-synt_DE"/>
    <property type="match status" value="1"/>
</dbReference>
<organism evidence="19 20">
    <name type="scientific">Enterovibrio coralii</name>
    <dbReference type="NCBI Taxonomy" id="294935"/>
    <lineage>
        <taxon>Bacteria</taxon>
        <taxon>Pseudomonadati</taxon>
        <taxon>Pseudomonadota</taxon>
        <taxon>Gammaproteobacteria</taxon>
        <taxon>Vibrionales</taxon>
        <taxon>Vibrionaceae</taxon>
        <taxon>Enterovibrio</taxon>
    </lineage>
</organism>
<dbReference type="FunFam" id="2.60.15.10:FF:000001">
    <property type="entry name" value="ATP synthase epsilon chain"/>
    <property type="match status" value="1"/>
</dbReference>
<evidence type="ECO:0000256" key="14">
    <source>
        <dbReference type="ARBA" id="ARBA00031795"/>
    </source>
</evidence>
<keyword evidence="8 15" id="KW-0375">Hydrogen ion transport</keyword>
<evidence type="ECO:0000313" key="19">
    <source>
        <dbReference type="EMBL" id="KXF81167.1"/>
    </source>
</evidence>
<evidence type="ECO:0000313" key="20">
    <source>
        <dbReference type="Proteomes" id="UP000070529"/>
    </source>
</evidence>
<dbReference type="Gene3D" id="2.60.15.10">
    <property type="entry name" value="F0F1 ATP synthase delta/epsilon subunit, N-terminal"/>
    <property type="match status" value="1"/>
</dbReference>
<evidence type="ECO:0000256" key="6">
    <source>
        <dbReference type="ARBA" id="ARBA00022448"/>
    </source>
</evidence>
<dbReference type="HAMAP" id="MF_00530">
    <property type="entry name" value="ATP_synth_epsil_bac"/>
    <property type="match status" value="1"/>
</dbReference>
<evidence type="ECO:0000256" key="4">
    <source>
        <dbReference type="ARBA" id="ARBA00011648"/>
    </source>
</evidence>
<evidence type="ECO:0000259" key="17">
    <source>
        <dbReference type="Pfam" id="PF00401"/>
    </source>
</evidence>
<evidence type="ECO:0000256" key="5">
    <source>
        <dbReference type="ARBA" id="ARBA00014480"/>
    </source>
</evidence>
<dbReference type="GO" id="GO:0005524">
    <property type="term" value="F:ATP binding"/>
    <property type="evidence" value="ECO:0007669"/>
    <property type="project" value="UniProtKB-UniRule"/>
</dbReference>
<keyword evidence="9 15" id="KW-0406">Ion transport</keyword>
<dbReference type="SUPFAM" id="SSF51344">
    <property type="entry name" value="Epsilon subunit of F1F0-ATP synthase N-terminal domain"/>
    <property type="match status" value="1"/>
</dbReference>
<keyword evidence="7 15" id="KW-1003">Cell membrane</keyword>